<dbReference type="Proteomes" id="UP000186817">
    <property type="component" value="Unassembled WGS sequence"/>
</dbReference>
<dbReference type="OrthoDB" id="428444at2759"/>
<feature type="region of interest" description="Disordered" evidence="1">
    <location>
        <begin position="102"/>
        <end position="149"/>
    </location>
</feature>
<sequence length="718" mass="77011">MATASVADEGVQPSMGVRLETDFDAFFEREDAAAQLQHWREEIASTVLGLPASEIQLGRIRRGSLDLEFVVEGISAQELQQRLDREADRLRALFQEPVLEVRVDGSSGAEPGGDSRPQVGQPGPGPQGPGGQGGHGPVPALRSPGPRLLLGSSPPLGASLGVGIKFYVLASELGGLALRAMSDAGKMDELEKEAQRVMEIHGIGASKAPVQPAAAELFEAFKARKETASVGLGVENHFYSGFQHSQVDWSRPVHGILVDFKGDSMQIGMLLERLELCQEQYVFIGAPPPFNGGWHFTALNDFEHVTEQQGLDPGWEGFRIWHRVNYVPSSTEEGIPALVPREQFDPKSKHAGTIPIGDKFKLATIFLTGGLMPHTLNATLMADNGDAAQVVKKHFELGTRFATIGHGLDVILAIGEERSIFSGFQAAVFPKQEHLLAINGLQPSADGAKVCCFASQGVELVSASYWGKDTAEPFFAAVGLPAGMDSSFSSSGRVQRLGSSETAFCFDASKLDGMSGSCLSGDASAPWVAFFVDDVADPIEAYTIIDHLVNVKFNVHLISRSAETDAGIRQVRSETVWGNAMYALKDCCCLLPTMPANLVDKSLQFDGVFVAGGQCPYYMMQDPAVTAILDSAPFAAAVCHGPEALIGSKWLHPPDGKVGPFISYYGAWMSFRDVHGYERRKPGEICEDASSRLFTGNAPNSTKALVTRACEAISASKA</sequence>
<dbReference type="EMBL" id="LSRX01000574">
    <property type="protein sequence ID" value="OLP93645.1"/>
    <property type="molecule type" value="Genomic_DNA"/>
</dbReference>
<gene>
    <name evidence="2" type="ORF">AK812_SmicGene24444</name>
</gene>
<dbReference type="Gene3D" id="3.40.50.880">
    <property type="match status" value="1"/>
</dbReference>
<feature type="compositionally biased region" description="Low complexity" evidence="1">
    <location>
        <begin position="137"/>
        <end position="149"/>
    </location>
</feature>
<keyword evidence="3" id="KW-1185">Reference proteome</keyword>
<dbReference type="AlphaFoldDB" id="A0A1Q9DET2"/>
<accession>A0A1Q9DET2</accession>
<proteinExistence type="predicted"/>
<dbReference type="InterPro" id="IPR029062">
    <property type="entry name" value="Class_I_gatase-like"/>
</dbReference>
<organism evidence="2 3">
    <name type="scientific">Symbiodinium microadriaticum</name>
    <name type="common">Dinoflagellate</name>
    <name type="synonym">Zooxanthella microadriatica</name>
    <dbReference type="NCBI Taxonomy" id="2951"/>
    <lineage>
        <taxon>Eukaryota</taxon>
        <taxon>Sar</taxon>
        <taxon>Alveolata</taxon>
        <taxon>Dinophyceae</taxon>
        <taxon>Suessiales</taxon>
        <taxon>Symbiodiniaceae</taxon>
        <taxon>Symbiodinium</taxon>
    </lineage>
</organism>
<evidence type="ECO:0000313" key="3">
    <source>
        <dbReference type="Proteomes" id="UP000186817"/>
    </source>
</evidence>
<evidence type="ECO:0000313" key="2">
    <source>
        <dbReference type="EMBL" id="OLP93645.1"/>
    </source>
</evidence>
<name>A0A1Q9DET2_SYMMI</name>
<protein>
    <submittedName>
        <fullName evidence="2">Uncharacterized protein</fullName>
    </submittedName>
</protein>
<comment type="caution">
    <text evidence="2">The sequence shown here is derived from an EMBL/GenBank/DDBJ whole genome shotgun (WGS) entry which is preliminary data.</text>
</comment>
<dbReference type="SUPFAM" id="SSF52317">
    <property type="entry name" value="Class I glutamine amidotransferase-like"/>
    <property type="match status" value="1"/>
</dbReference>
<evidence type="ECO:0000256" key="1">
    <source>
        <dbReference type="SAM" id="MobiDB-lite"/>
    </source>
</evidence>
<reference evidence="2 3" key="1">
    <citation type="submission" date="2016-02" db="EMBL/GenBank/DDBJ databases">
        <title>Genome analysis of coral dinoflagellate symbionts highlights evolutionary adaptations to a symbiotic lifestyle.</title>
        <authorList>
            <person name="Aranda M."/>
            <person name="Li Y."/>
            <person name="Liew Y.J."/>
            <person name="Baumgarten S."/>
            <person name="Simakov O."/>
            <person name="Wilson M."/>
            <person name="Piel J."/>
            <person name="Ashoor H."/>
            <person name="Bougouffa S."/>
            <person name="Bajic V.B."/>
            <person name="Ryu T."/>
            <person name="Ravasi T."/>
            <person name="Bayer T."/>
            <person name="Micklem G."/>
            <person name="Kim H."/>
            <person name="Bhak J."/>
            <person name="Lajeunesse T.C."/>
            <person name="Voolstra C.R."/>
        </authorList>
    </citation>
    <scope>NUCLEOTIDE SEQUENCE [LARGE SCALE GENOMIC DNA]</scope>
    <source>
        <strain evidence="2 3">CCMP2467</strain>
    </source>
</reference>